<evidence type="ECO:0000256" key="7">
    <source>
        <dbReference type="SAM" id="MobiDB-lite"/>
    </source>
</evidence>
<dbReference type="AlphaFoldDB" id="A0A2J6R0W0"/>
<accession>A0A2J6R0W0</accession>
<proteinExistence type="predicted"/>
<sequence>RIRHLKCDETKPECFRCQNDGQRCDGYTSQKPRLSNAANAPSRQPPGPRVPSALPMLPAFDDPFQRELFASFVSCTTDASTFFFGANFWARRVLQLSLSERSILYALCSLSALHRISINSPTDRQSTAPKLRHYALQQYNQAVKCTQTLLEESSDGSEEKLVKGLVTCALFVCYENFMGNYEISHMHLQNGLQIITKESRKQAHRDIPKDIIQVFKRLDLQAITF</sequence>
<keyword evidence="4" id="KW-0238">DNA-binding</keyword>
<gene>
    <name evidence="9" type="ORF">L207DRAFT_376286</name>
</gene>
<feature type="compositionally biased region" description="Polar residues" evidence="7">
    <location>
        <begin position="28"/>
        <end position="42"/>
    </location>
</feature>
<keyword evidence="3" id="KW-0805">Transcription regulation</keyword>
<evidence type="ECO:0000256" key="2">
    <source>
        <dbReference type="ARBA" id="ARBA00022833"/>
    </source>
</evidence>
<dbReference type="CDD" id="cd00067">
    <property type="entry name" value="GAL4"/>
    <property type="match status" value="1"/>
</dbReference>
<dbReference type="SUPFAM" id="SSF57701">
    <property type="entry name" value="Zn2/Cys6 DNA-binding domain"/>
    <property type="match status" value="1"/>
</dbReference>
<dbReference type="PANTHER" id="PTHR36206:SF12">
    <property type="entry name" value="ASPERCRYPTIN BIOSYNTHESIS CLUSTER-SPECIFIC TRANSCRIPTION REGULATOR ATNN-RELATED"/>
    <property type="match status" value="1"/>
</dbReference>
<evidence type="ECO:0000256" key="6">
    <source>
        <dbReference type="ARBA" id="ARBA00023242"/>
    </source>
</evidence>
<dbReference type="PANTHER" id="PTHR36206">
    <property type="entry name" value="ASPERCRYPTIN BIOSYNTHESIS CLUSTER-SPECIFIC TRANSCRIPTION REGULATOR ATNN-RELATED"/>
    <property type="match status" value="1"/>
</dbReference>
<dbReference type="STRING" id="1149755.A0A2J6R0W0"/>
<dbReference type="OrthoDB" id="2593732at2759"/>
<dbReference type="GO" id="GO:0008270">
    <property type="term" value="F:zinc ion binding"/>
    <property type="evidence" value="ECO:0007669"/>
    <property type="project" value="InterPro"/>
</dbReference>
<name>A0A2J6R0W0_HYAVF</name>
<keyword evidence="2" id="KW-0862">Zinc</keyword>
<reference evidence="9 10" key="1">
    <citation type="submission" date="2016-04" db="EMBL/GenBank/DDBJ databases">
        <title>A degradative enzymes factory behind the ericoid mycorrhizal symbiosis.</title>
        <authorList>
            <consortium name="DOE Joint Genome Institute"/>
            <person name="Martino E."/>
            <person name="Morin E."/>
            <person name="Grelet G."/>
            <person name="Kuo A."/>
            <person name="Kohler A."/>
            <person name="Daghino S."/>
            <person name="Barry K."/>
            <person name="Choi C."/>
            <person name="Cichocki N."/>
            <person name="Clum A."/>
            <person name="Copeland A."/>
            <person name="Hainaut M."/>
            <person name="Haridas S."/>
            <person name="Labutti K."/>
            <person name="Lindquist E."/>
            <person name="Lipzen A."/>
            <person name="Khouja H.-R."/>
            <person name="Murat C."/>
            <person name="Ohm R."/>
            <person name="Olson A."/>
            <person name="Spatafora J."/>
            <person name="Veneault-Fourrey C."/>
            <person name="Henrissat B."/>
            <person name="Grigoriev I."/>
            <person name="Martin F."/>
            <person name="Perotto S."/>
        </authorList>
    </citation>
    <scope>NUCLEOTIDE SEQUENCE [LARGE SCALE GENOMIC DNA]</scope>
    <source>
        <strain evidence="9 10">F</strain>
    </source>
</reference>
<dbReference type="InterPro" id="IPR036864">
    <property type="entry name" value="Zn2-C6_fun-type_DNA-bd_sf"/>
</dbReference>
<keyword evidence="10" id="KW-1185">Reference proteome</keyword>
<evidence type="ECO:0000259" key="8">
    <source>
        <dbReference type="Pfam" id="PF00172"/>
    </source>
</evidence>
<evidence type="ECO:0000256" key="5">
    <source>
        <dbReference type="ARBA" id="ARBA00023163"/>
    </source>
</evidence>
<dbReference type="GO" id="GO:0000981">
    <property type="term" value="F:DNA-binding transcription factor activity, RNA polymerase II-specific"/>
    <property type="evidence" value="ECO:0007669"/>
    <property type="project" value="InterPro"/>
</dbReference>
<evidence type="ECO:0000313" key="9">
    <source>
        <dbReference type="EMBL" id="PMD32153.1"/>
    </source>
</evidence>
<dbReference type="Pfam" id="PF11951">
    <property type="entry name" value="Fungal_trans_2"/>
    <property type="match status" value="1"/>
</dbReference>
<keyword evidence="5" id="KW-0804">Transcription</keyword>
<dbReference type="InterPro" id="IPR052360">
    <property type="entry name" value="Transcr_Regulatory_Proteins"/>
</dbReference>
<dbReference type="Proteomes" id="UP000235786">
    <property type="component" value="Unassembled WGS sequence"/>
</dbReference>
<keyword evidence="6" id="KW-0539">Nucleus</keyword>
<evidence type="ECO:0000256" key="1">
    <source>
        <dbReference type="ARBA" id="ARBA00022723"/>
    </source>
</evidence>
<feature type="non-terminal residue" evidence="9">
    <location>
        <position position="225"/>
    </location>
</feature>
<dbReference type="InterPro" id="IPR001138">
    <property type="entry name" value="Zn2Cys6_DnaBD"/>
</dbReference>
<evidence type="ECO:0000256" key="4">
    <source>
        <dbReference type="ARBA" id="ARBA00023125"/>
    </source>
</evidence>
<feature type="domain" description="Zn(2)-C6 fungal-type" evidence="8">
    <location>
        <begin position="1"/>
        <end position="33"/>
    </location>
</feature>
<dbReference type="InterPro" id="IPR021858">
    <property type="entry name" value="Fun_TF"/>
</dbReference>
<dbReference type="EMBL" id="KZ613960">
    <property type="protein sequence ID" value="PMD32153.1"/>
    <property type="molecule type" value="Genomic_DNA"/>
</dbReference>
<protein>
    <recommendedName>
        <fullName evidence="8">Zn(2)-C6 fungal-type domain-containing protein</fullName>
    </recommendedName>
</protein>
<evidence type="ECO:0000313" key="10">
    <source>
        <dbReference type="Proteomes" id="UP000235786"/>
    </source>
</evidence>
<keyword evidence="1" id="KW-0479">Metal-binding</keyword>
<evidence type="ECO:0000256" key="3">
    <source>
        <dbReference type="ARBA" id="ARBA00023015"/>
    </source>
</evidence>
<feature type="region of interest" description="Disordered" evidence="7">
    <location>
        <begin position="28"/>
        <end position="51"/>
    </location>
</feature>
<dbReference type="Pfam" id="PF00172">
    <property type="entry name" value="Zn_clus"/>
    <property type="match status" value="1"/>
</dbReference>
<organism evidence="9 10">
    <name type="scientific">Hyaloscypha variabilis (strain UAMH 11265 / GT02V1 / F)</name>
    <name type="common">Meliniomyces variabilis</name>
    <dbReference type="NCBI Taxonomy" id="1149755"/>
    <lineage>
        <taxon>Eukaryota</taxon>
        <taxon>Fungi</taxon>
        <taxon>Dikarya</taxon>
        <taxon>Ascomycota</taxon>
        <taxon>Pezizomycotina</taxon>
        <taxon>Leotiomycetes</taxon>
        <taxon>Helotiales</taxon>
        <taxon>Hyaloscyphaceae</taxon>
        <taxon>Hyaloscypha</taxon>
        <taxon>Hyaloscypha variabilis</taxon>
    </lineage>
</organism>
<dbReference type="GO" id="GO:0003677">
    <property type="term" value="F:DNA binding"/>
    <property type="evidence" value="ECO:0007669"/>
    <property type="project" value="UniProtKB-KW"/>
</dbReference>
<feature type="non-terminal residue" evidence="9">
    <location>
        <position position="1"/>
    </location>
</feature>